<name>A0ABD0WKZ8_UMBPY</name>
<feature type="compositionally biased region" description="Polar residues" evidence="2">
    <location>
        <begin position="69"/>
        <end position="78"/>
    </location>
</feature>
<protein>
    <recommendedName>
        <fullName evidence="5">Coiled-coil domain-containing protein 178</fullName>
    </recommendedName>
</protein>
<feature type="coiled-coil region" evidence="1">
    <location>
        <begin position="252"/>
        <end position="308"/>
    </location>
</feature>
<dbReference type="EMBL" id="JAGEUA010000009">
    <property type="protein sequence ID" value="KAL0966206.1"/>
    <property type="molecule type" value="Genomic_DNA"/>
</dbReference>
<proteinExistence type="predicted"/>
<accession>A0ABD0WKZ8</accession>
<evidence type="ECO:0000256" key="2">
    <source>
        <dbReference type="SAM" id="MobiDB-lite"/>
    </source>
</evidence>
<feature type="region of interest" description="Disordered" evidence="2">
    <location>
        <begin position="863"/>
        <end position="890"/>
    </location>
</feature>
<comment type="caution">
    <text evidence="3">The sequence shown here is derived from an EMBL/GenBank/DDBJ whole genome shotgun (WGS) entry which is preliminary data.</text>
</comment>
<gene>
    <name evidence="3" type="ORF">UPYG_G00292290</name>
</gene>
<feature type="coiled-coil region" evidence="1">
    <location>
        <begin position="710"/>
        <end position="751"/>
    </location>
</feature>
<keyword evidence="1" id="KW-0175">Coiled coil</keyword>
<evidence type="ECO:0000313" key="4">
    <source>
        <dbReference type="Proteomes" id="UP001557470"/>
    </source>
</evidence>
<feature type="coiled-coil region" evidence="1">
    <location>
        <begin position="135"/>
        <end position="162"/>
    </location>
</feature>
<feature type="coiled-coil region" evidence="1">
    <location>
        <begin position="791"/>
        <end position="818"/>
    </location>
</feature>
<evidence type="ECO:0008006" key="5">
    <source>
        <dbReference type="Google" id="ProtNLM"/>
    </source>
</evidence>
<evidence type="ECO:0000313" key="3">
    <source>
        <dbReference type="EMBL" id="KAL0966206.1"/>
    </source>
</evidence>
<feature type="coiled-coil region" evidence="1">
    <location>
        <begin position="509"/>
        <end position="575"/>
    </location>
</feature>
<feature type="region of interest" description="Disordered" evidence="2">
    <location>
        <begin position="1"/>
        <end position="24"/>
    </location>
</feature>
<dbReference type="Proteomes" id="UP001557470">
    <property type="component" value="Unassembled WGS sequence"/>
</dbReference>
<organism evidence="3 4">
    <name type="scientific">Umbra pygmaea</name>
    <name type="common">Eastern mudminnow</name>
    <dbReference type="NCBI Taxonomy" id="75934"/>
    <lineage>
        <taxon>Eukaryota</taxon>
        <taxon>Metazoa</taxon>
        <taxon>Chordata</taxon>
        <taxon>Craniata</taxon>
        <taxon>Vertebrata</taxon>
        <taxon>Euteleostomi</taxon>
        <taxon>Actinopterygii</taxon>
        <taxon>Neopterygii</taxon>
        <taxon>Teleostei</taxon>
        <taxon>Protacanthopterygii</taxon>
        <taxon>Esociformes</taxon>
        <taxon>Umbridae</taxon>
        <taxon>Umbra</taxon>
    </lineage>
</organism>
<feature type="region of interest" description="Disordered" evidence="2">
    <location>
        <begin position="69"/>
        <end position="90"/>
    </location>
</feature>
<dbReference type="PANTHER" id="PTHR35088:SF1">
    <property type="entry name" value="COILED-COIL DOMAIN-CONTAINING PROTEIN 178"/>
    <property type="match status" value="1"/>
</dbReference>
<dbReference type="InterPro" id="IPR038826">
    <property type="entry name" value="CCDC178"/>
</dbReference>
<feature type="compositionally biased region" description="Basic and acidic residues" evidence="2">
    <location>
        <begin position="10"/>
        <end position="20"/>
    </location>
</feature>
<evidence type="ECO:0000256" key="1">
    <source>
        <dbReference type="SAM" id="Coils"/>
    </source>
</evidence>
<keyword evidence="4" id="KW-1185">Reference proteome</keyword>
<sequence>MPEVEPLRFPSREGGKKLQDQGDQAVCPSRRRSCALVNTPSPCVNKAVCHIQELKKKLENWCQQSGNVKHQMSHQKQQNSKRNKFYSSDSDSSAISTELYIEGIGLRSRGEKEDGLLSPLHKETTDVLVEVVYLIERLEADRQDAKEALQTEKKRRITLERKIHSIALWKQQEFPAAVQKEHEACTRDISELQWHLKLRRDQHSQVKDRLTKTEVLNQMLNQDIGLAKKNGPLVKEKLLLERDFINQINMAQHEAQTTFANALNELESCQEEMKKEEVKADEARKCMLQELNGIRDLLNDRLAEFQQLLCYLDSYCVKERETKERTALKVKECGDMLRRIPDLEAQKVAVTDQIVELKKVFEIESRKIPLLKEEITELQKEVYETRCAGESTLSQLDEVYRKKHQKVLALLKENKEYDLEMEDYTQKIFESKQTVKQLHQDRKRFVQKIAMNEQHTDEAKEELSQVVPLHSNTKVKLEELEQQTFLEERRIRNETGNLKKDLAIERKALSILKGKITKLKAELNQEQLNTEKARWELGQNFEKASSAAKQLEMKIEKLRKIYNDKSEKIDSLNKQLCDILTEHKNTSNCLEQEKNLKLEHLNTVKELHQTVSRRFDQALSSIADLSAKSKEYQTQSESLEKTLSTLPDIIKELQSVFDATELKKQMATLITNTLERDIATCQQRTEKILGNHTSLLTARKQKGQEIKADLQVALRENDELAHEYIDLQKALMIARREAVRVLDELNRAEASFHDRKQLSLLQKRMHKAVVKSFRQRHLYSLAQLARFQVLSNENNQKIKSVQEELSEAIQRISALLLSLSDDSTNRDGAETMEVNSREETRASGCHWIEQGEDAYSSDNSVIGHSPGARQLTYPSTLHSLTIPPSPAADP</sequence>
<dbReference type="PANTHER" id="PTHR35088">
    <property type="entry name" value="COILED-COIL DOMAIN-CONTAINING PROTEIN 178"/>
    <property type="match status" value="1"/>
</dbReference>
<reference evidence="3 4" key="1">
    <citation type="submission" date="2024-06" db="EMBL/GenBank/DDBJ databases">
        <authorList>
            <person name="Pan Q."/>
            <person name="Wen M."/>
            <person name="Jouanno E."/>
            <person name="Zahm M."/>
            <person name="Klopp C."/>
            <person name="Cabau C."/>
            <person name="Louis A."/>
            <person name="Berthelot C."/>
            <person name="Parey E."/>
            <person name="Roest Crollius H."/>
            <person name="Montfort J."/>
            <person name="Robinson-Rechavi M."/>
            <person name="Bouchez O."/>
            <person name="Lampietro C."/>
            <person name="Lopez Roques C."/>
            <person name="Donnadieu C."/>
            <person name="Postlethwait J."/>
            <person name="Bobe J."/>
            <person name="Verreycken H."/>
            <person name="Guiguen Y."/>
        </authorList>
    </citation>
    <scope>NUCLEOTIDE SEQUENCE [LARGE SCALE GENOMIC DNA]</scope>
    <source>
        <strain evidence="3">Up_M1</strain>
        <tissue evidence="3">Testis</tissue>
    </source>
</reference>
<dbReference type="AlphaFoldDB" id="A0ABD0WKZ8"/>